<gene>
    <name evidence="8" type="ORF">H7849_08515</name>
</gene>
<dbReference type="SUPFAM" id="SSF88659">
    <property type="entry name" value="Sigma3 and sigma4 domains of RNA polymerase sigma factors"/>
    <property type="match status" value="1"/>
</dbReference>
<dbReference type="PANTHER" id="PTHR43133:SF52">
    <property type="entry name" value="ECF RNA POLYMERASE SIGMA FACTOR SIGL"/>
    <property type="match status" value="1"/>
</dbReference>
<evidence type="ECO:0000313" key="9">
    <source>
        <dbReference type="Proteomes" id="UP000515312"/>
    </source>
</evidence>
<dbReference type="Gene3D" id="1.10.10.10">
    <property type="entry name" value="Winged helix-like DNA-binding domain superfamily/Winged helix DNA-binding domain"/>
    <property type="match status" value="1"/>
</dbReference>
<dbReference type="PANTHER" id="PTHR43133">
    <property type="entry name" value="RNA POLYMERASE ECF-TYPE SIGMA FACTO"/>
    <property type="match status" value="1"/>
</dbReference>
<dbReference type="SUPFAM" id="SSF88946">
    <property type="entry name" value="Sigma2 domain of RNA polymerase sigma factors"/>
    <property type="match status" value="1"/>
</dbReference>
<keyword evidence="2" id="KW-0805">Transcription regulation</keyword>
<dbReference type="InterPro" id="IPR013324">
    <property type="entry name" value="RNA_pol_sigma_r3/r4-like"/>
</dbReference>
<evidence type="ECO:0000313" key="8">
    <source>
        <dbReference type="EMBL" id="QNI33933.1"/>
    </source>
</evidence>
<keyword evidence="4" id="KW-0238">DNA-binding</keyword>
<dbReference type="InterPro" id="IPR039425">
    <property type="entry name" value="RNA_pol_sigma-70-like"/>
</dbReference>
<accession>A0A7G8BN13</accession>
<dbReference type="GO" id="GO:0003677">
    <property type="term" value="F:DNA binding"/>
    <property type="evidence" value="ECO:0007669"/>
    <property type="project" value="UniProtKB-KW"/>
</dbReference>
<evidence type="ECO:0000256" key="1">
    <source>
        <dbReference type="ARBA" id="ARBA00010641"/>
    </source>
</evidence>
<evidence type="ECO:0000256" key="4">
    <source>
        <dbReference type="ARBA" id="ARBA00023125"/>
    </source>
</evidence>
<dbReference type="CDD" id="cd06171">
    <property type="entry name" value="Sigma70_r4"/>
    <property type="match status" value="1"/>
</dbReference>
<evidence type="ECO:0000259" key="7">
    <source>
        <dbReference type="Pfam" id="PF08281"/>
    </source>
</evidence>
<dbReference type="Gene3D" id="1.10.1740.10">
    <property type="match status" value="1"/>
</dbReference>
<proteinExistence type="inferred from homology"/>
<organism evidence="8 9">
    <name type="scientific">Alloacidobacterium dinghuense</name>
    <dbReference type="NCBI Taxonomy" id="2763107"/>
    <lineage>
        <taxon>Bacteria</taxon>
        <taxon>Pseudomonadati</taxon>
        <taxon>Acidobacteriota</taxon>
        <taxon>Terriglobia</taxon>
        <taxon>Terriglobales</taxon>
        <taxon>Acidobacteriaceae</taxon>
        <taxon>Alloacidobacterium</taxon>
    </lineage>
</organism>
<dbReference type="AlphaFoldDB" id="A0A7G8BN13"/>
<dbReference type="Pfam" id="PF08281">
    <property type="entry name" value="Sigma70_r4_2"/>
    <property type="match status" value="1"/>
</dbReference>
<dbReference type="NCBIfam" id="TIGR02937">
    <property type="entry name" value="sigma70-ECF"/>
    <property type="match status" value="1"/>
</dbReference>
<dbReference type="InterPro" id="IPR007627">
    <property type="entry name" value="RNA_pol_sigma70_r2"/>
</dbReference>
<comment type="similarity">
    <text evidence="1">Belongs to the sigma-70 factor family. ECF subfamily.</text>
</comment>
<evidence type="ECO:0000259" key="6">
    <source>
        <dbReference type="Pfam" id="PF04542"/>
    </source>
</evidence>
<dbReference type="Proteomes" id="UP000515312">
    <property type="component" value="Chromosome"/>
</dbReference>
<keyword evidence="9" id="KW-1185">Reference proteome</keyword>
<dbReference type="Pfam" id="PF04542">
    <property type="entry name" value="Sigma70_r2"/>
    <property type="match status" value="1"/>
</dbReference>
<dbReference type="InterPro" id="IPR013325">
    <property type="entry name" value="RNA_pol_sigma_r2"/>
</dbReference>
<dbReference type="InterPro" id="IPR013249">
    <property type="entry name" value="RNA_pol_sigma70_r4_t2"/>
</dbReference>
<reference evidence="8 9" key="1">
    <citation type="submission" date="2020-08" db="EMBL/GenBank/DDBJ databases">
        <title>Edaphobacter telluris sp. nov. and Acidobacterium dinghuensis sp. nov., two acidobacteria isolated from forest soil.</title>
        <authorList>
            <person name="Fu J."/>
            <person name="Qiu L."/>
        </authorList>
    </citation>
    <scope>NUCLEOTIDE SEQUENCE [LARGE SCALE GENOMIC DNA]</scope>
    <source>
        <strain evidence="8">4Y35</strain>
    </source>
</reference>
<feature type="domain" description="RNA polymerase sigma-70 region 2" evidence="6">
    <location>
        <begin position="29"/>
        <end position="98"/>
    </location>
</feature>
<dbReference type="KEGG" id="adin:H7849_08515"/>
<keyword evidence="3" id="KW-0731">Sigma factor</keyword>
<name>A0A7G8BN13_9BACT</name>
<dbReference type="RefSeq" id="WP_186745687.1">
    <property type="nucleotide sequence ID" value="NZ_CP060394.1"/>
</dbReference>
<keyword evidence="5" id="KW-0804">Transcription</keyword>
<dbReference type="GO" id="GO:0006352">
    <property type="term" value="P:DNA-templated transcription initiation"/>
    <property type="evidence" value="ECO:0007669"/>
    <property type="project" value="InterPro"/>
</dbReference>
<evidence type="ECO:0000256" key="5">
    <source>
        <dbReference type="ARBA" id="ARBA00023163"/>
    </source>
</evidence>
<sequence length="183" mass="20894">MTLAESITNYAGSAREVSAQDEAAFQLIYDATARPLWAYLLRVSGRSDVADDLLQETYCRFLGRKNGRSELAMSELDMRRYLFRIATNLLRDRWRKHESDQENDMKQELAVDADPAAKMDVERMLRTLKPRARQLLWLAYVEGLSHAEIAEVTGLSVLSIRLLLFRARRSAAGLLQSNGRGMR</sequence>
<dbReference type="InterPro" id="IPR014284">
    <property type="entry name" value="RNA_pol_sigma-70_dom"/>
</dbReference>
<evidence type="ECO:0000256" key="3">
    <source>
        <dbReference type="ARBA" id="ARBA00023082"/>
    </source>
</evidence>
<dbReference type="InterPro" id="IPR036388">
    <property type="entry name" value="WH-like_DNA-bd_sf"/>
</dbReference>
<evidence type="ECO:0000256" key="2">
    <source>
        <dbReference type="ARBA" id="ARBA00023015"/>
    </source>
</evidence>
<dbReference type="GO" id="GO:0016987">
    <property type="term" value="F:sigma factor activity"/>
    <property type="evidence" value="ECO:0007669"/>
    <property type="project" value="UniProtKB-KW"/>
</dbReference>
<dbReference type="EMBL" id="CP060394">
    <property type="protein sequence ID" value="QNI33933.1"/>
    <property type="molecule type" value="Genomic_DNA"/>
</dbReference>
<protein>
    <submittedName>
        <fullName evidence="8">RNA polymerase sigma factor</fullName>
    </submittedName>
</protein>
<feature type="domain" description="RNA polymerase sigma factor 70 region 4 type 2" evidence="7">
    <location>
        <begin position="119"/>
        <end position="169"/>
    </location>
</feature>